<feature type="transmembrane region" description="Helical" evidence="2">
    <location>
        <begin position="93"/>
        <end position="114"/>
    </location>
</feature>
<feature type="chain" id="PRO_5045659393" evidence="3">
    <location>
        <begin position="26"/>
        <end position="244"/>
    </location>
</feature>
<evidence type="ECO:0000313" key="4">
    <source>
        <dbReference type="EMBL" id="QVI62308.1"/>
    </source>
</evidence>
<keyword evidence="2" id="KW-1133">Transmembrane helix</keyword>
<evidence type="ECO:0000256" key="2">
    <source>
        <dbReference type="SAM" id="Phobius"/>
    </source>
</evidence>
<keyword evidence="2" id="KW-0812">Transmembrane</keyword>
<dbReference type="EMBL" id="CP074405">
    <property type="protein sequence ID" value="QVI62308.1"/>
    <property type="molecule type" value="Genomic_DNA"/>
</dbReference>
<feature type="signal peptide" evidence="3">
    <location>
        <begin position="1"/>
        <end position="25"/>
    </location>
</feature>
<feature type="region of interest" description="Disordered" evidence="1">
    <location>
        <begin position="219"/>
        <end position="244"/>
    </location>
</feature>
<accession>A0ABX8D4C5</accession>
<sequence>MPLVIRRALASVLLLSAAAMFVAAAAQRWWPACGPGLFDSDTCLRLQDHVFDYLVAYEPWTPVGQAAQYAGVAFLLLAGAAAVLPFLLVRRPLWLQVPAAVLGAAVFAVIGAYAWTSGEAGRAQPGDAVNAATFVWALVLPGGLGVWSLIDLVDEPWPGERHTRWRGALTAALVASTPLPQLSLGPITVGYSSHDTSPWSDAALAVPLAVAAALVWKATPGGTTPPRRTDADLRVVPSPSRPAG</sequence>
<name>A0ABX8D4C5_9CELL</name>
<dbReference type="RefSeq" id="WP_207339975.1">
    <property type="nucleotide sequence ID" value="NZ_CP074405.1"/>
</dbReference>
<evidence type="ECO:0000256" key="1">
    <source>
        <dbReference type="SAM" id="MobiDB-lite"/>
    </source>
</evidence>
<organism evidence="4 5">
    <name type="scientific">Cellulomonas wangleii</name>
    <dbReference type="NCBI Taxonomy" id="2816956"/>
    <lineage>
        <taxon>Bacteria</taxon>
        <taxon>Bacillati</taxon>
        <taxon>Actinomycetota</taxon>
        <taxon>Actinomycetes</taxon>
        <taxon>Micrococcales</taxon>
        <taxon>Cellulomonadaceae</taxon>
        <taxon>Cellulomonas</taxon>
    </lineage>
</organism>
<feature type="transmembrane region" description="Helical" evidence="2">
    <location>
        <begin position="134"/>
        <end position="153"/>
    </location>
</feature>
<keyword evidence="5" id="KW-1185">Reference proteome</keyword>
<proteinExistence type="predicted"/>
<feature type="transmembrane region" description="Helical" evidence="2">
    <location>
        <begin position="66"/>
        <end position="88"/>
    </location>
</feature>
<gene>
    <name evidence="4" type="ORF">KG103_18190</name>
</gene>
<dbReference type="Proteomes" id="UP000677804">
    <property type="component" value="Chromosome"/>
</dbReference>
<keyword evidence="3" id="KW-0732">Signal</keyword>
<reference evidence="4 5" key="1">
    <citation type="submission" date="2021-05" db="EMBL/GenBank/DDBJ databases">
        <title>Novel species in genus Cellulomonas.</title>
        <authorList>
            <person name="Zhang G."/>
        </authorList>
    </citation>
    <scope>NUCLEOTIDE SEQUENCE [LARGE SCALE GENOMIC DNA]</scope>
    <source>
        <strain evidence="5">zg-ZUI222</strain>
    </source>
</reference>
<evidence type="ECO:0000256" key="3">
    <source>
        <dbReference type="SAM" id="SignalP"/>
    </source>
</evidence>
<keyword evidence="2" id="KW-0472">Membrane</keyword>
<protein>
    <submittedName>
        <fullName evidence="4">Uncharacterized protein</fullName>
    </submittedName>
</protein>
<evidence type="ECO:0000313" key="5">
    <source>
        <dbReference type="Proteomes" id="UP000677804"/>
    </source>
</evidence>